<accession>A0A1V9XR75</accession>
<dbReference type="InParanoid" id="A0A1V9XR75"/>
<dbReference type="AlphaFoldDB" id="A0A1V9XR75"/>
<gene>
    <name evidence="4" type="ORF">BIW11_08062</name>
</gene>
<keyword evidence="1" id="KW-0479">Metal-binding</keyword>
<comment type="caution">
    <text evidence="4">The sequence shown here is derived from an EMBL/GenBank/DDBJ whole genome shotgun (WGS) entry which is preliminary data.</text>
</comment>
<evidence type="ECO:0000313" key="4">
    <source>
        <dbReference type="EMBL" id="OQR75989.1"/>
    </source>
</evidence>
<dbReference type="InterPro" id="IPR007529">
    <property type="entry name" value="Znf_HIT"/>
</dbReference>
<keyword evidence="5" id="KW-1185">Reference proteome</keyword>
<keyword evidence="1" id="KW-0862">Zinc</keyword>
<organism evidence="4 5">
    <name type="scientific">Tropilaelaps mercedesae</name>
    <dbReference type="NCBI Taxonomy" id="418985"/>
    <lineage>
        <taxon>Eukaryota</taxon>
        <taxon>Metazoa</taxon>
        <taxon>Ecdysozoa</taxon>
        <taxon>Arthropoda</taxon>
        <taxon>Chelicerata</taxon>
        <taxon>Arachnida</taxon>
        <taxon>Acari</taxon>
        <taxon>Parasitiformes</taxon>
        <taxon>Mesostigmata</taxon>
        <taxon>Gamasina</taxon>
        <taxon>Dermanyssoidea</taxon>
        <taxon>Laelapidae</taxon>
        <taxon>Tropilaelaps</taxon>
    </lineage>
</organism>
<proteinExistence type="predicted"/>
<evidence type="ECO:0000256" key="2">
    <source>
        <dbReference type="SAM" id="MobiDB-lite"/>
    </source>
</evidence>
<feature type="compositionally biased region" description="Polar residues" evidence="2">
    <location>
        <begin position="173"/>
        <end position="185"/>
    </location>
</feature>
<dbReference type="OrthoDB" id="10005492at2759"/>
<evidence type="ECO:0000256" key="1">
    <source>
        <dbReference type="PROSITE-ProRule" id="PRU00453"/>
    </source>
</evidence>
<keyword evidence="1" id="KW-0863">Zinc-finger</keyword>
<dbReference type="Proteomes" id="UP000192247">
    <property type="component" value="Unassembled WGS sequence"/>
</dbReference>
<dbReference type="PANTHER" id="PTHR15555">
    <property type="entry name" value="ZINC FINGER HIT DOMAIN CONTAINING PROTEIN 2 PROTEIN FON -RELATED"/>
    <property type="match status" value="1"/>
</dbReference>
<feature type="domain" description="HIT-type" evidence="3">
    <location>
        <begin position="4"/>
        <end position="37"/>
    </location>
</feature>
<dbReference type="EMBL" id="MNPL01005486">
    <property type="protein sequence ID" value="OQR75989.1"/>
    <property type="molecule type" value="Genomic_DNA"/>
</dbReference>
<dbReference type="PROSITE" id="PS51083">
    <property type="entry name" value="ZF_HIT"/>
    <property type="match status" value="1"/>
</dbReference>
<dbReference type="CDD" id="cd23024">
    <property type="entry name" value="zf-HIT_ZNHIT2-3"/>
    <property type="match status" value="1"/>
</dbReference>
<protein>
    <recommendedName>
        <fullName evidence="3">HIT-type domain-containing protein</fullName>
    </recommendedName>
</protein>
<dbReference type="STRING" id="418985.A0A1V9XR75"/>
<reference evidence="4 5" key="1">
    <citation type="journal article" date="2017" name="Gigascience">
        <title>Draft genome of the honey bee ectoparasitic mite, Tropilaelaps mercedesae, is shaped by the parasitic life history.</title>
        <authorList>
            <person name="Dong X."/>
            <person name="Armstrong S.D."/>
            <person name="Xia D."/>
            <person name="Makepeace B.L."/>
            <person name="Darby A.C."/>
            <person name="Kadowaki T."/>
        </authorList>
    </citation>
    <scope>NUCLEOTIDE SEQUENCE [LARGE SCALE GENOMIC DNA]</scope>
    <source>
        <strain evidence="4">Wuxi-XJTLU</strain>
    </source>
</reference>
<feature type="region of interest" description="Disordered" evidence="2">
    <location>
        <begin position="162"/>
        <end position="210"/>
    </location>
</feature>
<evidence type="ECO:0000313" key="5">
    <source>
        <dbReference type="Proteomes" id="UP000192247"/>
    </source>
</evidence>
<sequence>MPCCHFCKSPASPYVCPRCTLPYCSLSCYRCTDHSGCSEEFYRECVEIEMKKQVSDDTDKRKIQAALLRERRTAFEHDALESRLAAVDLDNTDEVLRAMTNEEVRTFDRLVESEEIAKYIPVWKPWWTNAKRLVEEVTTNQQARPSDVQHSMVGFRKIRKQARSRLGGKKVKNLSSKTAKGSGSSDVDDVTNDKERLETTGQGRNRNVLEGDRLDERVDLRGDLSKIQERQEISGKLTIVNRGGDQSDKKTRIVDTRYRGTHVSSTETNGTENLNDNTGRKLNVLNDPSSQPLLPRSDKPVELKVADYQSYDAKPAAAANAVGACQQSTTQFRTDAQSGNDPVRRTGANKLAQKPLGFRKTLLSDSWADVPDDLNQPPIWGHREKVLAANLVNIVAAYVFIARFFNGDFVGDEVEAVELLQSICSVFKGQNFQTVDIALIDVLLQDVVVSTACGTLLTSDVSLVLSTSEYAQRALFETRSLLKTARRRLGEQICLKTAESCVPEQDHSNEIRSGRVDHKAHLSDLKLLMLKVDFYFNWATYNMTKLQRWTLPIIALEKEKLELDRTTER</sequence>
<dbReference type="PANTHER" id="PTHR15555:SF0">
    <property type="entry name" value="ZINC FINGER HIT DOMAIN-CONTAINING PROTEIN 2"/>
    <property type="match status" value="1"/>
</dbReference>
<feature type="compositionally biased region" description="Basic residues" evidence="2">
    <location>
        <begin position="162"/>
        <end position="172"/>
    </location>
</feature>
<name>A0A1V9XR75_9ACAR</name>
<dbReference type="Gene3D" id="3.30.60.190">
    <property type="match status" value="1"/>
</dbReference>
<evidence type="ECO:0000259" key="3">
    <source>
        <dbReference type="PROSITE" id="PS51083"/>
    </source>
</evidence>
<dbReference type="InterPro" id="IPR039646">
    <property type="entry name" value="ZNHIT2"/>
</dbReference>
<dbReference type="GO" id="GO:0008270">
    <property type="term" value="F:zinc ion binding"/>
    <property type="evidence" value="ECO:0007669"/>
    <property type="project" value="UniProtKB-UniRule"/>
</dbReference>